<evidence type="ECO:0000313" key="3">
    <source>
        <dbReference type="EMBL" id="EEF37346.1"/>
    </source>
</evidence>
<evidence type="ECO:0000256" key="1">
    <source>
        <dbReference type="SAM" id="MobiDB-lite"/>
    </source>
</evidence>
<feature type="compositionally biased region" description="Polar residues" evidence="1">
    <location>
        <begin position="93"/>
        <end position="102"/>
    </location>
</feature>
<reference evidence="4" key="1">
    <citation type="journal article" date="2010" name="Nat. Biotechnol.">
        <title>Draft genome sequence of the oilseed species Ricinus communis.</title>
        <authorList>
            <person name="Chan A.P."/>
            <person name="Crabtree J."/>
            <person name="Zhao Q."/>
            <person name="Lorenzi H."/>
            <person name="Orvis J."/>
            <person name="Puiu D."/>
            <person name="Melake-Berhan A."/>
            <person name="Jones K.M."/>
            <person name="Redman J."/>
            <person name="Chen G."/>
            <person name="Cahoon E.B."/>
            <person name="Gedil M."/>
            <person name="Stanke M."/>
            <person name="Haas B.J."/>
            <person name="Wortman J.R."/>
            <person name="Fraser-Liggett C.M."/>
            <person name="Ravel J."/>
            <person name="Rabinowicz P.D."/>
        </authorList>
    </citation>
    <scope>NUCLEOTIDE SEQUENCE [LARGE SCALE GENOMIC DNA]</scope>
    <source>
        <strain evidence="4">cv. Hale</strain>
    </source>
</reference>
<accession>B9SGA0</accession>
<gene>
    <name evidence="3" type="ORF">RCOM_0880070</name>
</gene>
<feature type="domain" description="Subtilisin-like protease fibronectin type-III" evidence="2">
    <location>
        <begin position="20"/>
        <end position="87"/>
    </location>
</feature>
<dbReference type="InterPro" id="IPR041469">
    <property type="entry name" value="Subtilisin-like_FN3"/>
</dbReference>
<evidence type="ECO:0000313" key="4">
    <source>
        <dbReference type="Proteomes" id="UP000008311"/>
    </source>
</evidence>
<dbReference type="STRING" id="3988.B9SGA0"/>
<dbReference type="Gene3D" id="2.60.40.2310">
    <property type="match status" value="1"/>
</dbReference>
<sequence length="102" mass="11364">MSNFVDKSYNCPSAKISLLDFNYPSSTVPNLSENATLTRTLKNVGTPGVYTVRIRARKGISIKIVPTRLKFSKVHEEKSFKHSMVSRGAQCKEPNSSEKSNN</sequence>
<dbReference type="InParanoid" id="B9SGA0"/>
<dbReference type="Pfam" id="PF17766">
    <property type="entry name" value="fn3_6"/>
    <property type="match status" value="1"/>
</dbReference>
<organism evidence="3 4">
    <name type="scientific">Ricinus communis</name>
    <name type="common">Castor bean</name>
    <dbReference type="NCBI Taxonomy" id="3988"/>
    <lineage>
        <taxon>Eukaryota</taxon>
        <taxon>Viridiplantae</taxon>
        <taxon>Streptophyta</taxon>
        <taxon>Embryophyta</taxon>
        <taxon>Tracheophyta</taxon>
        <taxon>Spermatophyta</taxon>
        <taxon>Magnoliopsida</taxon>
        <taxon>eudicotyledons</taxon>
        <taxon>Gunneridae</taxon>
        <taxon>Pentapetalae</taxon>
        <taxon>rosids</taxon>
        <taxon>fabids</taxon>
        <taxon>Malpighiales</taxon>
        <taxon>Euphorbiaceae</taxon>
        <taxon>Acalyphoideae</taxon>
        <taxon>Acalypheae</taxon>
        <taxon>Ricinus</taxon>
    </lineage>
</organism>
<protein>
    <recommendedName>
        <fullName evidence="2">Subtilisin-like protease fibronectin type-III domain-containing protein</fullName>
    </recommendedName>
</protein>
<name>B9SGA0_RICCO</name>
<feature type="region of interest" description="Disordered" evidence="1">
    <location>
        <begin position="82"/>
        <end position="102"/>
    </location>
</feature>
<evidence type="ECO:0000259" key="2">
    <source>
        <dbReference type="Pfam" id="PF17766"/>
    </source>
</evidence>
<proteinExistence type="predicted"/>
<keyword evidence="4" id="KW-1185">Reference proteome</keyword>
<dbReference type="EMBL" id="EQ973951">
    <property type="protein sequence ID" value="EEF37346.1"/>
    <property type="molecule type" value="Genomic_DNA"/>
</dbReference>
<dbReference type="Proteomes" id="UP000008311">
    <property type="component" value="Unassembled WGS sequence"/>
</dbReference>
<dbReference type="AlphaFoldDB" id="B9SGA0"/>